<evidence type="ECO:0000313" key="8">
    <source>
        <dbReference type="Proteomes" id="UP000247584"/>
    </source>
</evidence>
<keyword evidence="5" id="KW-0732">Signal</keyword>
<dbReference type="InterPro" id="IPR011514">
    <property type="entry name" value="Secretin_N_2"/>
</dbReference>
<dbReference type="InterPro" id="IPR001775">
    <property type="entry name" value="GspD/PilQ"/>
</dbReference>
<feature type="signal peptide" evidence="5">
    <location>
        <begin position="1"/>
        <end position="20"/>
    </location>
</feature>
<evidence type="ECO:0000313" key="7">
    <source>
        <dbReference type="EMBL" id="PYE58095.1"/>
    </source>
</evidence>
<evidence type="ECO:0000256" key="4">
    <source>
        <dbReference type="SAM" id="MobiDB-lite"/>
    </source>
</evidence>
<dbReference type="NCBIfam" id="TIGR02519">
    <property type="entry name" value="pilus_MshL"/>
    <property type="match status" value="1"/>
</dbReference>
<dbReference type="Pfam" id="PF00263">
    <property type="entry name" value="Secretin"/>
    <property type="match status" value="1"/>
</dbReference>
<evidence type="ECO:0000259" key="6">
    <source>
        <dbReference type="SMART" id="SM00965"/>
    </source>
</evidence>
<evidence type="ECO:0000256" key="3">
    <source>
        <dbReference type="ARBA" id="ARBA00023237"/>
    </source>
</evidence>
<dbReference type="SMART" id="SM00965">
    <property type="entry name" value="STN"/>
    <property type="match status" value="1"/>
</dbReference>
<dbReference type="PANTHER" id="PTHR30332:SF17">
    <property type="entry name" value="TYPE IV PILIATION SYSTEM PROTEIN DR_0774-RELATED"/>
    <property type="match status" value="1"/>
</dbReference>
<sequence>MKTRLASMLPLLVLGLAACQTTDRPNPAASKEALRDSMAQQSARAVVPPPASLPPGVQQELNADGLLAGLAAPMQTERRFDVSANDVDARVFFPSLVEGTPFSVAVHPQVSGNISLSLKGVTLSEALQVVQDIYGYEISREGRVLRVYPAGLRTETFPVNYLYMERIGLSLTSVSSGRISDNNNNNGNSNQNNNGLNNNNNSGFGNNNNNNSNNQNSNNTNGTFISSRTKTDFWGELQKTLESILGNSGDGRSVVVTPQAGLVTVRANPDELRQIRSFLSTAESHLQRQVILEAKILEVTLSDGYQQGIQWDRLASDGGSADNNWDGITGSYDRRGHKAEVGFGTSGGTFADSISNVIGGVTSLKITGTDFSALITLLDTQGDVDVLSSPRVTASNNQKAVIKVGRDEYFVTDVSSTTVASTTPVTSPEVELTPFFSGIALDVTPQIDKDGSVLLHVHPSVTDVKEQNKSIKISDSSLDLPLAQSEIRESDTVIKALSGDVVVIGGLMKSENTEVVSKVPLLGDIPFIGEAFTNRSKLKRKTELVILLKPTVVVDGTWQKELQRSQSLLDRWYPQE</sequence>
<dbReference type="InterPro" id="IPR050810">
    <property type="entry name" value="Bact_Secretion_Sys_Channel"/>
</dbReference>
<dbReference type="InterPro" id="IPR004846">
    <property type="entry name" value="T2SS/T3SS_dom"/>
</dbReference>
<dbReference type="RefSeq" id="WP_226564640.1">
    <property type="nucleotide sequence ID" value="NZ_BMXX01000008.1"/>
</dbReference>
<dbReference type="GeneID" id="99801883"/>
<proteinExistence type="predicted"/>
<keyword evidence="1" id="KW-0813">Transport</keyword>
<dbReference type="PROSITE" id="PS51257">
    <property type="entry name" value="PROKAR_LIPOPROTEIN"/>
    <property type="match status" value="1"/>
</dbReference>
<gene>
    <name evidence="7" type="ORF">C8J23_11625</name>
</gene>
<protein>
    <submittedName>
        <fullName evidence="7">MSHA biogenesis protein MshL</fullName>
    </submittedName>
</protein>
<dbReference type="EMBL" id="QJSY01000016">
    <property type="protein sequence ID" value="PYE58095.1"/>
    <property type="molecule type" value="Genomic_DNA"/>
</dbReference>
<feature type="domain" description="Secretin/TonB short N-terminal" evidence="6">
    <location>
        <begin position="102"/>
        <end position="150"/>
    </location>
</feature>
<feature type="region of interest" description="Disordered" evidence="4">
    <location>
        <begin position="180"/>
        <end position="225"/>
    </location>
</feature>
<keyword evidence="2" id="KW-0472">Membrane</keyword>
<keyword evidence="8" id="KW-1185">Reference proteome</keyword>
<dbReference type="PRINTS" id="PR00811">
    <property type="entry name" value="BCTERIALGSPD"/>
</dbReference>
<name>A0ABX5PMX0_9GAMM</name>
<organism evidence="7 8">
    <name type="scientific">Shewanella chilikensis</name>
    <dbReference type="NCBI Taxonomy" id="558541"/>
    <lineage>
        <taxon>Bacteria</taxon>
        <taxon>Pseudomonadati</taxon>
        <taxon>Pseudomonadota</taxon>
        <taxon>Gammaproteobacteria</taxon>
        <taxon>Alteromonadales</taxon>
        <taxon>Shewanellaceae</taxon>
        <taxon>Shewanella</taxon>
    </lineage>
</organism>
<reference evidence="7 8" key="1">
    <citation type="submission" date="2018-06" db="EMBL/GenBank/DDBJ databases">
        <title>Genomic Encyclopedia of Type Strains, Phase III (KMG-III): the genomes of soil and plant-associated and newly described type strains.</title>
        <authorList>
            <person name="Whitman W."/>
        </authorList>
    </citation>
    <scope>NUCLEOTIDE SEQUENCE [LARGE SCALE GENOMIC DNA]</scope>
    <source>
        <strain evidence="7 8">JC5</strain>
    </source>
</reference>
<dbReference type="InterPro" id="IPR013358">
    <property type="entry name" value="Pilus_biogenesis_MshL"/>
</dbReference>
<dbReference type="InterPro" id="IPR011662">
    <property type="entry name" value="Secretin/TonB_short_N"/>
</dbReference>
<dbReference type="Gene3D" id="3.30.1370.130">
    <property type="match status" value="1"/>
</dbReference>
<comment type="caution">
    <text evidence="7">The sequence shown here is derived from an EMBL/GenBank/DDBJ whole genome shotgun (WGS) entry which is preliminary data.</text>
</comment>
<dbReference type="Pfam" id="PF07655">
    <property type="entry name" value="Secretin_N_2"/>
    <property type="match status" value="1"/>
</dbReference>
<evidence type="ECO:0000256" key="1">
    <source>
        <dbReference type="ARBA" id="ARBA00022448"/>
    </source>
</evidence>
<evidence type="ECO:0000256" key="2">
    <source>
        <dbReference type="ARBA" id="ARBA00023136"/>
    </source>
</evidence>
<dbReference type="PANTHER" id="PTHR30332">
    <property type="entry name" value="PROBABLE GENERAL SECRETION PATHWAY PROTEIN D"/>
    <property type="match status" value="1"/>
</dbReference>
<evidence type="ECO:0000256" key="5">
    <source>
        <dbReference type="SAM" id="SignalP"/>
    </source>
</evidence>
<feature type="chain" id="PRO_5047151851" evidence="5">
    <location>
        <begin position="21"/>
        <end position="576"/>
    </location>
</feature>
<keyword evidence="3" id="KW-0998">Cell outer membrane</keyword>
<dbReference type="Proteomes" id="UP000247584">
    <property type="component" value="Unassembled WGS sequence"/>
</dbReference>
<accession>A0ABX5PMX0</accession>
<feature type="compositionally biased region" description="Low complexity" evidence="4">
    <location>
        <begin position="182"/>
        <end position="222"/>
    </location>
</feature>